<dbReference type="Pfam" id="PF14534">
    <property type="entry name" value="DUF4440"/>
    <property type="match status" value="1"/>
</dbReference>
<proteinExistence type="predicted"/>
<feature type="domain" description="DUF4440" evidence="1">
    <location>
        <begin position="21"/>
        <end position="109"/>
    </location>
</feature>
<dbReference type="Gene3D" id="3.10.450.50">
    <property type="match status" value="1"/>
</dbReference>
<evidence type="ECO:0000259" key="1">
    <source>
        <dbReference type="Pfam" id="PF14534"/>
    </source>
</evidence>
<dbReference type="RefSeq" id="WP_343915700.1">
    <property type="nucleotide sequence ID" value="NZ_BAAAJT010000002.1"/>
</dbReference>
<evidence type="ECO:0000313" key="3">
    <source>
        <dbReference type="Proteomes" id="UP001597351"/>
    </source>
</evidence>
<dbReference type="EMBL" id="JBHUGD010000001">
    <property type="protein sequence ID" value="MFD1945411.1"/>
    <property type="molecule type" value="Genomic_DNA"/>
</dbReference>
<comment type="caution">
    <text evidence="2">The sequence shown here is derived from an EMBL/GenBank/DDBJ whole genome shotgun (WGS) entry which is preliminary data.</text>
</comment>
<dbReference type="InterPro" id="IPR027843">
    <property type="entry name" value="DUF4440"/>
</dbReference>
<organism evidence="2 3">
    <name type="scientific">Nocardioides aestuarii</name>
    <dbReference type="NCBI Taxonomy" id="252231"/>
    <lineage>
        <taxon>Bacteria</taxon>
        <taxon>Bacillati</taxon>
        <taxon>Actinomycetota</taxon>
        <taxon>Actinomycetes</taxon>
        <taxon>Propionibacteriales</taxon>
        <taxon>Nocardioidaceae</taxon>
        <taxon>Nocardioides</taxon>
    </lineage>
</organism>
<accession>A0ABW4THQ8</accession>
<keyword evidence="3" id="KW-1185">Reference proteome</keyword>
<protein>
    <submittedName>
        <fullName evidence="2">Nuclear transport factor 2 family protein</fullName>
    </submittedName>
</protein>
<dbReference type="InterPro" id="IPR032710">
    <property type="entry name" value="NTF2-like_dom_sf"/>
</dbReference>
<dbReference type="SUPFAM" id="SSF54427">
    <property type="entry name" value="NTF2-like"/>
    <property type="match status" value="1"/>
</dbReference>
<reference evidence="3" key="1">
    <citation type="journal article" date="2019" name="Int. J. Syst. Evol. Microbiol.">
        <title>The Global Catalogue of Microorganisms (GCM) 10K type strain sequencing project: providing services to taxonomists for standard genome sequencing and annotation.</title>
        <authorList>
            <consortium name="The Broad Institute Genomics Platform"/>
            <consortium name="The Broad Institute Genome Sequencing Center for Infectious Disease"/>
            <person name="Wu L."/>
            <person name="Ma J."/>
        </authorList>
    </citation>
    <scope>NUCLEOTIDE SEQUENCE [LARGE SCALE GENOMIC DNA]</scope>
    <source>
        <strain evidence="3">CGMCC 1.12477</strain>
    </source>
</reference>
<dbReference type="Proteomes" id="UP001597351">
    <property type="component" value="Unassembled WGS sequence"/>
</dbReference>
<gene>
    <name evidence="2" type="ORF">ACFSDE_01305</name>
</gene>
<evidence type="ECO:0000313" key="2">
    <source>
        <dbReference type="EMBL" id="MFD1945411.1"/>
    </source>
</evidence>
<sequence>MNTDTTTDGTTSTFAYDKLPEVVASYLRAHVAQDYTAAVGYLAEDVTVMDDGHVLHGREETLEVFDKSAHDYDVETTLISVSRTADDVWEVGTHLSGTFPGGEVDLRMLFTIAGDVIQQLEITV</sequence>
<name>A0ABW4THQ8_9ACTN</name>